<dbReference type="SUPFAM" id="SSF55785">
    <property type="entry name" value="PYP-like sensor domain (PAS domain)"/>
    <property type="match status" value="2"/>
</dbReference>
<evidence type="ECO:0000313" key="13">
    <source>
        <dbReference type="Proteomes" id="UP001596410"/>
    </source>
</evidence>
<keyword evidence="7" id="KW-0067">ATP-binding</keyword>
<dbReference type="SMART" id="SM00091">
    <property type="entry name" value="PAS"/>
    <property type="match status" value="2"/>
</dbReference>
<evidence type="ECO:0000256" key="4">
    <source>
        <dbReference type="ARBA" id="ARBA00022679"/>
    </source>
</evidence>
<evidence type="ECO:0000256" key="6">
    <source>
        <dbReference type="ARBA" id="ARBA00022777"/>
    </source>
</evidence>
<dbReference type="Gene3D" id="3.30.450.20">
    <property type="entry name" value="PAS domain"/>
    <property type="match status" value="2"/>
</dbReference>
<dbReference type="InterPro" id="IPR003594">
    <property type="entry name" value="HATPase_dom"/>
</dbReference>
<evidence type="ECO:0000256" key="8">
    <source>
        <dbReference type="ARBA" id="ARBA00023012"/>
    </source>
</evidence>
<protein>
    <recommendedName>
        <fullName evidence="2">histidine kinase</fullName>
        <ecNumber evidence="2">2.7.13.3</ecNumber>
    </recommendedName>
</protein>
<dbReference type="InterPro" id="IPR036890">
    <property type="entry name" value="HATPase_C_sf"/>
</dbReference>
<evidence type="ECO:0000259" key="9">
    <source>
        <dbReference type="PROSITE" id="PS50109"/>
    </source>
</evidence>
<name>A0ABW2EJ12_9BACI</name>
<dbReference type="SMART" id="SM00387">
    <property type="entry name" value="HATPase_c"/>
    <property type="match status" value="1"/>
</dbReference>
<dbReference type="CDD" id="cd00130">
    <property type="entry name" value="PAS"/>
    <property type="match status" value="2"/>
</dbReference>
<evidence type="ECO:0000256" key="2">
    <source>
        <dbReference type="ARBA" id="ARBA00012438"/>
    </source>
</evidence>
<dbReference type="InterPro" id="IPR001610">
    <property type="entry name" value="PAC"/>
</dbReference>
<evidence type="ECO:0000313" key="12">
    <source>
        <dbReference type="EMBL" id="MFC7060984.1"/>
    </source>
</evidence>
<evidence type="ECO:0000259" key="11">
    <source>
        <dbReference type="PROSITE" id="PS50113"/>
    </source>
</evidence>
<feature type="domain" description="PAS" evidence="10">
    <location>
        <begin position="1"/>
        <end position="52"/>
    </location>
</feature>
<evidence type="ECO:0000259" key="10">
    <source>
        <dbReference type="PROSITE" id="PS50112"/>
    </source>
</evidence>
<evidence type="ECO:0000256" key="1">
    <source>
        <dbReference type="ARBA" id="ARBA00000085"/>
    </source>
</evidence>
<dbReference type="InterPro" id="IPR035965">
    <property type="entry name" value="PAS-like_dom_sf"/>
</dbReference>
<dbReference type="PANTHER" id="PTHR24421">
    <property type="entry name" value="NITRATE/NITRITE SENSOR PROTEIN NARX-RELATED"/>
    <property type="match status" value="1"/>
</dbReference>
<keyword evidence="3" id="KW-0597">Phosphoprotein</keyword>
<organism evidence="12 13">
    <name type="scientific">Halobacillus seohaensis</name>
    <dbReference type="NCBI Taxonomy" id="447421"/>
    <lineage>
        <taxon>Bacteria</taxon>
        <taxon>Bacillati</taxon>
        <taxon>Bacillota</taxon>
        <taxon>Bacilli</taxon>
        <taxon>Bacillales</taxon>
        <taxon>Bacillaceae</taxon>
        <taxon>Halobacillus</taxon>
    </lineage>
</organism>
<dbReference type="Pfam" id="PF13426">
    <property type="entry name" value="PAS_9"/>
    <property type="match status" value="1"/>
</dbReference>
<dbReference type="SUPFAM" id="SSF55874">
    <property type="entry name" value="ATPase domain of HSP90 chaperone/DNA topoisomerase II/histidine kinase"/>
    <property type="match status" value="1"/>
</dbReference>
<keyword evidence="13" id="KW-1185">Reference proteome</keyword>
<dbReference type="RefSeq" id="WP_204708669.1">
    <property type="nucleotide sequence ID" value="NZ_JBHSZV010000010.1"/>
</dbReference>
<dbReference type="CDD" id="cd16917">
    <property type="entry name" value="HATPase_UhpB-NarQ-NarX-like"/>
    <property type="match status" value="1"/>
</dbReference>
<dbReference type="PANTHER" id="PTHR24421:SF10">
    <property type="entry name" value="NITRATE_NITRITE SENSOR PROTEIN NARQ"/>
    <property type="match status" value="1"/>
</dbReference>
<dbReference type="PROSITE" id="PS50112">
    <property type="entry name" value="PAS"/>
    <property type="match status" value="2"/>
</dbReference>
<dbReference type="InterPro" id="IPR000014">
    <property type="entry name" value="PAS"/>
</dbReference>
<dbReference type="InterPro" id="IPR005467">
    <property type="entry name" value="His_kinase_dom"/>
</dbReference>
<comment type="caution">
    <text evidence="12">The sequence shown here is derived from an EMBL/GenBank/DDBJ whole genome shotgun (WGS) entry which is preliminary data.</text>
</comment>
<dbReference type="InterPro" id="IPR013767">
    <property type="entry name" value="PAS_fold"/>
</dbReference>
<sequence>MKQLRESQTPKQEEATIVVDRKGHIASINDKALRLFDIDKESYIGKKIQELLPELFLDRIEQGSIHHFAGKHKNNLSLFLRKTPFHLHGEDYSLLVIHPNQEQALSGEEPKKILNELLDMKFALDESTIVAITNKQGKIKYVNDQFCKISKYSREELLGQDHVIINSGYHSQTFFKDLWRTIGQGNVWQGEIKNKAKDGTPYWVDTTIVPFLNDDGKPYQYLAIRSEITERKRVEEELKYTLTRMMNVQEEERRRLSRELHDGIGQNLYSHLITISRLNAETDHPLVEQMLGEATELIQEVRNISWQLHPSVLDDLGLIPAIRSFINRYSEHNQIDVVFECMLDHRIDNSIEVTIYRIIQEALTNIRKYAYVKEASVSIREFDEIIRVMINDKGKGFDSETISKGIGLVSMEERAKAVQGNLDVTSSPNKGTTIILEVPQDLKS</sequence>
<keyword evidence="4" id="KW-0808">Transferase</keyword>
<dbReference type="InterPro" id="IPR050482">
    <property type="entry name" value="Sensor_HK_TwoCompSys"/>
</dbReference>
<dbReference type="SMART" id="SM00086">
    <property type="entry name" value="PAC"/>
    <property type="match status" value="1"/>
</dbReference>
<evidence type="ECO:0000256" key="5">
    <source>
        <dbReference type="ARBA" id="ARBA00022741"/>
    </source>
</evidence>
<keyword evidence="5" id="KW-0547">Nucleotide-binding</keyword>
<evidence type="ECO:0000256" key="7">
    <source>
        <dbReference type="ARBA" id="ARBA00022840"/>
    </source>
</evidence>
<keyword evidence="8" id="KW-0902">Two-component regulatory system</keyword>
<feature type="domain" description="Histidine kinase" evidence="9">
    <location>
        <begin position="255"/>
        <end position="442"/>
    </location>
</feature>
<dbReference type="InterPro" id="IPR011712">
    <property type="entry name" value="Sig_transdc_His_kin_sub3_dim/P"/>
</dbReference>
<keyword evidence="6" id="KW-0418">Kinase</keyword>
<dbReference type="EMBL" id="JBHSZV010000010">
    <property type="protein sequence ID" value="MFC7060984.1"/>
    <property type="molecule type" value="Genomic_DNA"/>
</dbReference>
<comment type="catalytic activity">
    <reaction evidence="1">
        <text>ATP + protein L-histidine = ADP + protein N-phospho-L-histidine.</text>
        <dbReference type="EC" id="2.7.13.3"/>
    </reaction>
</comment>
<feature type="domain" description="PAS" evidence="10">
    <location>
        <begin position="110"/>
        <end position="163"/>
    </location>
</feature>
<evidence type="ECO:0000256" key="3">
    <source>
        <dbReference type="ARBA" id="ARBA00022553"/>
    </source>
</evidence>
<proteinExistence type="predicted"/>
<accession>A0ABW2EJ12</accession>
<dbReference type="Gene3D" id="1.20.5.1930">
    <property type="match status" value="1"/>
</dbReference>
<dbReference type="Pfam" id="PF07730">
    <property type="entry name" value="HisKA_3"/>
    <property type="match status" value="1"/>
</dbReference>
<dbReference type="Pfam" id="PF02518">
    <property type="entry name" value="HATPase_c"/>
    <property type="match status" value="1"/>
</dbReference>
<dbReference type="PROSITE" id="PS50113">
    <property type="entry name" value="PAC"/>
    <property type="match status" value="1"/>
</dbReference>
<dbReference type="NCBIfam" id="TIGR00229">
    <property type="entry name" value="sensory_box"/>
    <property type="match status" value="1"/>
</dbReference>
<dbReference type="EC" id="2.7.13.3" evidence="2"/>
<feature type="domain" description="PAC" evidence="11">
    <location>
        <begin position="188"/>
        <end position="240"/>
    </location>
</feature>
<dbReference type="PROSITE" id="PS50109">
    <property type="entry name" value="HIS_KIN"/>
    <property type="match status" value="1"/>
</dbReference>
<dbReference type="Gene3D" id="3.30.565.10">
    <property type="entry name" value="Histidine kinase-like ATPase, C-terminal domain"/>
    <property type="match status" value="1"/>
</dbReference>
<dbReference type="Pfam" id="PF00989">
    <property type="entry name" value="PAS"/>
    <property type="match status" value="1"/>
</dbReference>
<gene>
    <name evidence="12" type="ORF">ACFQIC_03755</name>
</gene>
<dbReference type="InterPro" id="IPR000700">
    <property type="entry name" value="PAS-assoc_C"/>
</dbReference>
<reference evidence="13" key="1">
    <citation type="journal article" date="2019" name="Int. J. Syst. Evol. Microbiol.">
        <title>The Global Catalogue of Microorganisms (GCM) 10K type strain sequencing project: providing services to taxonomists for standard genome sequencing and annotation.</title>
        <authorList>
            <consortium name="The Broad Institute Genomics Platform"/>
            <consortium name="The Broad Institute Genome Sequencing Center for Infectious Disease"/>
            <person name="Wu L."/>
            <person name="Ma J."/>
        </authorList>
    </citation>
    <scope>NUCLEOTIDE SEQUENCE [LARGE SCALE GENOMIC DNA]</scope>
    <source>
        <strain evidence="13">CGMCC 4.1621</strain>
    </source>
</reference>
<dbReference type="Proteomes" id="UP001596410">
    <property type="component" value="Unassembled WGS sequence"/>
</dbReference>